<evidence type="ECO:0000259" key="1">
    <source>
        <dbReference type="PROSITE" id="PS50994"/>
    </source>
</evidence>
<evidence type="ECO:0000313" key="3">
    <source>
        <dbReference type="EMBL" id="QEX20845.1"/>
    </source>
</evidence>
<dbReference type="PANTHER" id="PTHR35004">
    <property type="entry name" value="TRANSPOSASE RV3428C-RELATED"/>
    <property type="match status" value="1"/>
</dbReference>
<dbReference type="PROSITE" id="PS50994">
    <property type="entry name" value="INTEGRASE"/>
    <property type="match status" value="1"/>
</dbReference>
<name>A0A5J6MVW7_9PROT</name>
<dbReference type="NCBIfam" id="NF033577">
    <property type="entry name" value="transpos_IS481"/>
    <property type="match status" value="1"/>
</dbReference>
<dbReference type="EMBL" id="CP042582">
    <property type="protein sequence ID" value="QEX21344.1"/>
    <property type="molecule type" value="Genomic_DNA"/>
</dbReference>
<proteinExistence type="predicted"/>
<dbReference type="EMBL" id="CP042582">
    <property type="protein sequence ID" value="QEX20845.1"/>
    <property type="molecule type" value="Genomic_DNA"/>
</dbReference>
<evidence type="ECO:0000313" key="5">
    <source>
        <dbReference type="Proteomes" id="UP000325797"/>
    </source>
</evidence>
<dbReference type="Proteomes" id="UP000325797">
    <property type="component" value="Chromosome"/>
</dbReference>
<dbReference type="SUPFAM" id="SSF53098">
    <property type="entry name" value="Ribonuclease H-like"/>
    <property type="match status" value="1"/>
</dbReference>
<dbReference type="GO" id="GO:0003676">
    <property type="term" value="F:nucleic acid binding"/>
    <property type="evidence" value="ECO:0007669"/>
    <property type="project" value="InterPro"/>
</dbReference>
<dbReference type="Pfam" id="PF13683">
    <property type="entry name" value="rve_3"/>
    <property type="match status" value="1"/>
</dbReference>
<dbReference type="KEGG" id="hadh:FRZ61_04450"/>
<dbReference type="InterPro" id="IPR012337">
    <property type="entry name" value="RNaseH-like_sf"/>
</dbReference>
<dbReference type="InterPro" id="IPR036397">
    <property type="entry name" value="RNaseH_sf"/>
</dbReference>
<dbReference type="InterPro" id="IPR009057">
    <property type="entry name" value="Homeodomain-like_sf"/>
</dbReference>
<dbReference type="Gene3D" id="3.30.420.10">
    <property type="entry name" value="Ribonuclease H-like superfamily/Ribonuclease H"/>
    <property type="match status" value="1"/>
</dbReference>
<dbReference type="EMBL" id="CP042582">
    <property type="protein sequence ID" value="QEX20528.1"/>
    <property type="molecule type" value="Genomic_DNA"/>
</dbReference>
<dbReference type="SUPFAM" id="SSF46689">
    <property type="entry name" value="Homeodomain-like"/>
    <property type="match status" value="1"/>
</dbReference>
<organism evidence="4 5">
    <name type="scientific">Hypericibacter adhaerens</name>
    <dbReference type="NCBI Taxonomy" id="2602016"/>
    <lineage>
        <taxon>Bacteria</taxon>
        <taxon>Pseudomonadati</taxon>
        <taxon>Pseudomonadota</taxon>
        <taxon>Alphaproteobacteria</taxon>
        <taxon>Rhodospirillales</taxon>
        <taxon>Dongiaceae</taxon>
        <taxon>Hypericibacter</taxon>
    </lineage>
</organism>
<dbReference type="InterPro" id="IPR047656">
    <property type="entry name" value="IS481-like_transpos"/>
</dbReference>
<dbReference type="InterPro" id="IPR001584">
    <property type="entry name" value="Integrase_cat-core"/>
</dbReference>
<dbReference type="GO" id="GO:0015074">
    <property type="term" value="P:DNA integration"/>
    <property type="evidence" value="ECO:0007669"/>
    <property type="project" value="InterPro"/>
</dbReference>
<feature type="domain" description="Integrase catalytic" evidence="1">
    <location>
        <begin position="122"/>
        <end position="288"/>
    </location>
</feature>
<dbReference type="KEGG" id="hadh:FRZ61_07650"/>
<keyword evidence="5" id="KW-1185">Reference proteome</keyword>
<dbReference type="PANTHER" id="PTHR35004:SF6">
    <property type="entry name" value="TRANSPOSASE"/>
    <property type="match status" value="1"/>
</dbReference>
<evidence type="ECO:0000313" key="4">
    <source>
        <dbReference type="EMBL" id="QEX21344.1"/>
    </source>
</evidence>
<gene>
    <name evidence="4" type="primary">trm20</name>
    <name evidence="2" type="ORF">FRZ61_04450</name>
    <name evidence="3" type="ORF">FRZ61_07650</name>
    <name evidence="4" type="ORF">FRZ61_12690</name>
</gene>
<protein>
    <submittedName>
        <fullName evidence="4">IS481 family transposase</fullName>
    </submittedName>
</protein>
<reference evidence="4 5" key="1">
    <citation type="submission" date="2019-08" db="EMBL/GenBank/DDBJ databases">
        <title>Hyperibacter terrae gen. nov., sp. nov. and Hyperibacter viscosus sp. nov., two new members in the family Rhodospirillaceae isolated from the rhizosphere of Hypericum perforatum.</title>
        <authorList>
            <person name="Noviana Z."/>
        </authorList>
    </citation>
    <scope>NUCLEOTIDE SEQUENCE [LARGE SCALE GENOMIC DNA]</scope>
    <source>
        <strain evidence="4 5">R5959</strain>
    </source>
</reference>
<dbReference type="KEGG" id="hadh:FRZ61_12690"/>
<dbReference type="Pfam" id="PF13565">
    <property type="entry name" value="HTH_32"/>
    <property type="match status" value="1"/>
</dbReference>
<sequence length="380" mass="43059">MEFVRLAQAPGCNFSELCRRFGVSRSDGYKWLRRFEAEGAPGLQERSRRPRSSPGRTPGELEAEVLAVRAEHPAWGGRKIRKVLQREGRDAPAASTVTAILRRHGKLDGPGAGEARDWVRFEHEAPNDLWQMDFKGHFALGTGRCHPLTVLDDHSRYALAIGACGDERETTVRERLTGVFRRYGLPLRLLADNGAPWGTAGPERHTRLTVWLMDLGVGVCHGRPYHPQTQGKDERFHRTLKAELLDRWPLQDLAGAQAAFDHWREVYNAKRPHEALGLEPPASRYRMSPRPMPERIDPPEYEPQAQLRKVHDTGWISFKGRQINCSKAFVGRRLALRATTTDGVFDLCYRSHVLSQVDLRQHITHTVLDVPERVSSMSPV</sequence>
<dbReference type="AlphaFoldDB" id="A0A5J6MVW7"/>
<evidence type="ECO:0000313" key="2">
    <source>
        <dbReference type="EMBL" id="QEX20528.1"/>
    </source>
</evidence>
<accession>A0A5J6MVW7</accession>